<name>A0ABN9R152_9DINO</name>
<comment type="caution">
    <text evidence="2">The sequence shown here is derived from an EMBL/GenBank/DDBJ whole genome shotgun (WGS) entry which is preliminary data.</text>
</comment>
<evidence type="ECO:0000313" key="2">
    <source>
        <dbReference type="EMBL" id="CAK0812433.1"/>
    </source>
</evidence>
<sequence length="153" mass="16273">MMTLMMIRTLVGHEAGQLPARRLPAAATWDCKGAGMQASSASQKAAPLSPKPAAHADATPASSGEDEATRGPPCTPEERPDSKLHQAWGDAHPAHEKLTASTILRSSPAAGSNQKTSFVSSALLQGSVWSQRCIKEKSARTIGRHMRVKRCHL</sequence>
<evidence type="ECO:0000313" key="3">
    <source>
        <dbReference type="Proteomes" id="UP001189429"/>
    </source>
</evidence>
<reference evidence="2" key="1">
    <citation type="submission" date="2023-10" db="EMBL/GenBank/DDBJ databases">
        <authorList>
            <person name="Chen Y."/>
            <person name="Shah S."/>
            <person name="Dougan E. K."/>
            <person name="Thang M."/>
            <person name="Chan C."/>
        </authorList>
    </citation>
    <scope>NUCLEOTIDE SEQUENCE [LARGE SCALE GENOMIC DNA]</scope>
</reference>
<gene>
    <name evidence="2" type="ORF">PCOR1329_LOCUS16720</name>
</gene>
<organism evidence="2 3">
    <name type="scientific">Prorocentrum cordatum</name>
    <dbReference type="NCBI Taxonomy" id="2364126"/>
    <lineage>
        <taxon>Eukaryota</taxon>
        <taxon>Sar</taxon>
        <taxon>Alveolata</taxon>
        <taxon>Dinophyceae</taxon>
        <taxon>Prorocentrales</taxon>
        <taxon>Prorocentraceae</taxon>
        <taxon>Prorocentrum</taxon>
    </lineage>
</organism>
<accession>A0ABN9R152</accession>
<feature type="region of interest" description="Disordered" evidence="1">
    <location>
        <begin position="37"/>
        <end position="95"/>
    </location>
</feature>
<dbReference type="Proteomes" id="UP001189429">
    <property type="component" value="Unassembled WGS sequence"/>
</dbReference>
<proteinExistence type="predicted"/>
<dbReference type="EMBL" id="CAUYUJ010005138">
    <property type="protein sequence ID" value="CAK0812433.1"/>
    <property type="molecule type" value="Genomic_DNA"/>
</dbReference>
<evidence type="ECO:0000256" key="1">
    <source>
        <dbReference type="SAM" id="MobiDB-lite"/>
    </source>
</evidence>
<protein>
    <submittedName>
        <fullName evidence="2">Uncharacterized protein</fullName>
    </submittedName>
</protein>
<keyword evidence="3" id="KW-1185">Reference proteome</keyword>